<dbReference type="InterPro" id="IPR001279">
    <property type="entry name" value="Metallo-B-lactamas"/>
</dbReference>
<evidence type="ECO:0000256" key="5">
    <source>
        <dbReference type="ARBA" id="ARBA00022833"/>
    </source>
</evidence>
<name>A0A395NDP7_TRIAR</name>
<evidence type="ECO:0000256" key="2">
    <source>
        <dbReference type="ARBA" id="ARBA00007749"/>
    </source>
</evidence>
<dbReference type="Gene3D" id="3.60.15.10">
    <property type="entry name" value="Ribonuclease Z/Hydroxyacylglutathione hydrolase-like"/>
    <property type="match status" value="1"/>
</dbReference>
<dbReference type="InterPro" id="IPR036866">
    <property type="entry name" value="RibonucZ/Hydroxyglut_hydro"/>
</dbReference>
<dbReference type="Pfam" id="PF00753">
    <property type="entry name" value="Lactamase_B"/>
    <property type="match status" value="1"/>
</dbReference>
<keyword evidence="4 7" id="KW-0378">Hydrolase</keyword>
<evidence type="ECO:0000256" key="4">
    <source>
        <dbReference type="ARBA" id="ARBA00022801"/>
    </source>
</evidence>
<dbReference type="PANTHER" id="PTHR42978:SF2">
    <property type="entry name" value="102 KBASES UNSTABLE REGION: FROM 1 TO 119443"/>
    <property type="match status" value="1"/>
</dbReference>
<evidence type="ECO:0000256" key="3">
    <source>
        <dbReference type="ARBA" id="ARBA00022723"/>
    </source>
</evidence>
<keyword evidence="5" id="KW-0862">Zinc</keyword>
<accession>A0A395NDP7</accession>
<keyword evidence="3" id="KW-0479">Metal-binding</keyword>
<dbReference type="PANTHER" id="PTHR42978">
    <property type="entry name" value="QUORUM-QUENCHING LACTONASE YTNP-RELATED-RELATED"/>
    <property type="match status" value="1"/>
</dbReference>
<keyword evidence="8" id="KW-1185">Reference proteome</keyword>
<dbReference type="GO" id="GO:0016787">
    <property type="term" value="F:hydrolase activity"/>
    <property type="evidence" value="ECO:0007669"/>
    <property type="project" value="UniProtKB-KW"/>
</dbReference>
<dbReference type="STRING" id="490622.A0A395NDP7"/>
<gene>
    <name evidence="7" type="ORF">TARUN_8378</name>
</gene>
<comment type="cofactor">
    <cofactor evidence="1">
        <name>Zn(2+)</name>
        <dbReference type="ChEBI" id="CHEBI:29105"/>
    </cofactor>
</comment>
<dbReference type="CDD" id="cd07730">
    <property type="entry name" value="metallo-hydrolase-like_MBL-fold"/>
    <property type="match status" value="1"/>
</dbReference>
<sequence length="303" mass="34054">MTITYATVSPLKCGYLSPPAYKFVADAKDGEKMTMPSMAFLIEHPATKSKIVFDLSIRKDLTKYHPGLQKHIATRDPISSEDDVRSALALGGCDSAEIDYVIVSHIHWDHVGTPSDFPNATFICGHNTDKLLNNQMGEDLYNPYYEPDLLPKDRTIELPAVPSQAEGEVFEPERGWRWQSKHDIPHAIDMFNDGSIYIINSPGHVPGHLNALVRVAANKWVYLAADACHHARIFNGETDFGAWKDDKGRTVTIHKDLDAAYKTLSMMQRLQREGLDGSPVEVVLAHDGEWQEKNARFFFPNHI</sequence>
<organism evidence="7 8">
    <name type="scientific">Trichoderma arundinaceum</name>
    <dbReference type="NCBI Taxonomy" id="490622"/>
    <lineage>
        <taxon>Eukaryota</taxon>
        <taxon>Fungi</taxon>
        <taxon>Dikarya</taxon>
        <taxon>Ascomycota</taxon>
        <taxon>Pezizomycotina</taxon>
        <taxon>Sordariomycetes</taxon>
        <taxon>Hypocreomycetidae</taxon>
        <taxon>Hypocreales</taxon>
        <taxon>Hypocreaceae</taxon>
        <taxon>Trichoderma</taxon>
    </lineage>
</organism>
<dbReference type="SMART" id="SM00849">
    <property type="entry name" value="Lactamase_B"/>
    <property type="match status" value="1"/>
</dbReference>
<comment type="similarity">
    <text evidence="2">Belongs to the metallo-beta-lactamase superfamily.</text>
</comment>
<dbReference type="OrthoDB" id="10250730at2759"/>
<dbReference type="EMBL" id="PXOA01000596">
    <property type="protein sequence ID" value="RFU73863.1"/>
    <property type="molecule type" value="Genomic_DNA"/>
</dbReference>
<proteinExistence type="inferred from homology"/>
<feature type="domain" description="Metallo-beta-lactamase" evidence="6">
    <location>
        <begin position="36"/>
        <end position="286"/>
    </location>
</feature>
<evidence type="ECO:0000313" key="8">
    <source>
        <dbReference type="Proteomes" id="UP000266272"/>
    </source>
</evidence>
<comment type="caution">
    <text evidence="7">The sequence shown here is derived from an EMBL/GenBank/DDBJ whole genome shotgun (WGS) entry which is preliminary data.</text>
</comment>
<dbReference type="SUPFAM" id="SSF56281">
    <property type="entry name" value="Metallo-hydrolase/oxidoreductase"/>
    <property type="match status" value="1"/>
</dbReference>
<reference evidence="7 8" key="1">
    <citation type="journal article" date="2018" name="PLoS Pathog.">
        <title>Evolution of structural diversity of trichothecenes, a family of toxins produced by plant pathogenic and entomopathogenic fungi.</title>
        <authorList>
            <person name="Proctor R.H."/>
            <person name="McCormick S.P."/>
            <person name="Kim H.S."/>
            <person name="Cardoza R.E."/>
            <person name="Stanley A.M."/>
            <person name="Lindo L."/>
            <person name="Kelly A."/>
            <person name="Brown D.W."/>
            <person name="Lee T."/>
            <person name="Vaughan M.M."/>
            <person name="Alexander N.J."/>
            <person name="Busman M."/>
            <person name="Gutierrez S."/>
        </authorList>
    </citation>
    <scope>NUCLEOTIDE SEQUENCE [LARGE SCALE GENOMIC DNA]</scope>
    <source>
        <strain evidence="7 8">IBT 40837</strain>
    </source>
</reference>
<dbReference type="GO" id="GO:0046872">
    <property type="term" value="F:metal ion binding"/>
    <property type="evidence" value="ECO:0007669"/>
    <property type="project" value="UniProtKB-KW"/>
</dbReference>
<evidence type="ECO:0000256" key="1">
    <source>
        <dbReference type="ARBA" id="ARBA00001947"/>
    </source>
</evidence>
<dbReference type="InterPro" id="IPR051013">
    <property type="entry name" value="MBL_superfamily_lactonases"/>
</dbReference>
<evidence type="ECO:0000313" key="7">
    <source>
        <dbReference type="EMBL" id="RFU73863.1"/>
    </source>
</evidence>
<dbReference type="AlphaFoldDB" id="A0A395NDP7"/>
<evidence type="ECO:0000259" key="6">
    <source>
        <dbReference type="SMART" id="SM00849"/>
    </source>
</evidence>
<dbReference type="Proteomes" id="UP000266272">
    <property type="component" value="Unassembled WGS sequence"/>
</dbReference>
<protein>
    <submittedName>
        <fullName evidence="7">Metallo-hydrolase oxidoreductase</fullName>
    </submittedName>
</protein>